<dbReference type="Proteomes" id="UP000824267">
    <property type="component" value="Unassembled WGS sequence"/>
</dbReference>
<dbReference type="Gene3D" id="2.50.20.10">
    <property type="entry name" value="Lipoprotein localisation LolA/LolB/LppX"/>
    <property type="match status" value="1"/>
</dbReference>
<keyword evidence="1" id="KW-0732">Signal</keyword>
<accession>A0A9D1UH44</accession>
<evidence type="ECO:0000256" key="1">
    <source>
        <dbReference type="ARBA" id="ARBA00022729"/>
    </source>
</evidence>
<evidence type="ECO:0008006" key="4">
    <source>
        <dbReference type="Google" id="ProtNLM"/>
    </source>
</evidence>
<organism evidence="2 3">
    <name type="scientific">Candidatus Onthomorpha intestinigallinarum</name>
    <dbReference type="NCBI Taxonomy" id="2840880"/>
    <lineage>
        <taxon>Bacteria</taxon>
        <taxon>Pseudomonadati</taxon>
        <taxon>Bacteroidota</taxon>
        <taxon>Bacteroidia</taxon>
        <taxon>Bacteroidales</taxon>
        <taxon>Candidatus Onthomorpha</taxon>
    </lineage>
</organism>
<comment type="caution">
    <text evidence="2">The sequence shown here is derived from an EMBL/GenBank/DDBJ whole genome shotgun (WGS) entry which is preliminary data.</text>
</comment>
<evidence type="ECO:0000313" key="2">
    <source>
        <dbReference type="EMBL" id="HIW87178.1"/>
    </source>
</evidence>
<proteinExistence type="predicted"/>
<dbReference type="InterPro" id="IPR029046">
    <property type="entry name" value="LolA/LolB/LppX"/>
</dbReference>
<name>A0A9D1UH44_9BACT</name>
<reference evidence="2" key="1">
    <citation type="journal article" date="2021" name="PeerJ">
        <title>Extensive microbial diversity within the chicken gut microbiome revealed by metagenomics and culture.</title>
        <authorList>
            <person name="Gilroy R."/>
            <person name="Ravi A."/>
            <person name="Getino M."/>
            <person name="Pursley I."/>
            <person name="Horton D.L."/>
            <person name="Alikhan N.F."/>
            <person name="Baker D."/>
            <person name="Gharbi K."/>
            <person name="Hall N."/>
            <person name="Watson M."/>
            <person name="Adriaenssens E.M."/>
            <person name="Foster-Nyarko E."/>
            <person name="Jarju S."/>
            <person name="Secka A."/>
            <person name="Antonio M."/>
            <person name="Oren A."/>
            <person name="Chaudhuri R.R."/>
            <person name="La Ragione R."/>
            <person name="Hildebrand F."/>
            <person name="Pallen M.J."/>
        </authorList>
    </citation>
    <scope>NUCLEOTIDE SEQUENCE</scope>
    <source>
        <strain evidence="2">Gambia16-930</strain>
    </source>
</reference>
<dbReference type="AlphaFoldDB" id="A0A9D1UH44"/>
<gene>
    <name evidence="2" type="ORF">IAC47_02765</name>
</gene>
<sequence length="135" mass="15836">DYEDFCDGNNLWHFVKANNEVELSLLDKENNVFNLTQMIKTYAKDYRPKLIREEKRGNTVMNIIDLIPKGKSSIAKIRIASNKSTDRLGEMTIYIREGNTYIYKINKYNVNRSVKASDFMFPKEKYPSAEIIDLR</sequence>
<protein>
    <recommendedName>
        <fullName evidence="4">Outer membrane lipoprotein carrier protein LolA</fullName>
    </recommendedName>
</protein>
<reference evidence="2" key="2">
    <citation type="submission" date="2021-04" db="EMBL/GenBank/DDBJ databases">
        <authorList>
            <person name="Gilroy R."/>
        </authorList>
    </citation>
    <scope>NUCLEOTIDE SEQUENCE</scope>
    <source>
        <strain evidence="2">Gambia16-930</strain>
    </source>
</reference>
<dbReference type="EMBL" id="DXGG01000094">
    <property type="protein sequence ID" value="HIW87178.1"/>
    <property type="molecule type" value="Genomic_DNA"/>
</dbReference>
<evidence type="ECO:0000313" key="3">
    <source>
        <dbReference type="Proteomes" id="UP000824267"/>
    </source>
</evidence>
<dbReference type="SUPFAM" id="SSF89392">
    <property type="entry name" value="Prokaryotic lipoproteins and lipoprotein localization factors"/>
    <property type="match status" value="1"/>
</dbReference>
<feature type="non-terminal residue" evidence="2">
    <location>
        <position position="1"/>
    </location>
</feature>